<reference evidence="6 7" key="1">
    <citation type="journal article" date="2018" name="Genome Biol. Evol.">
        <title>Cladogenesis and Genomic Streamlining in Extracellular Endosymbionts of Tropical Stink Bugs.</title>
        <authorList>
            <person name="Otero-Bravo A."/>
            <person name="Goffredi S."/>
            <person name="Sabree Z.L."/>
        </authorList>
    </citation>
    <scope>NUCLEOTIDE SEQUENCE [LARGE SCALE GENOMIC DNA]</scope>
    <source>
        <strain evidence="6 7">SoEO</strain>
    </source>
</reference>
<name>A0A2P5T2N8_9GAMM</name>
<dbReference type="EMBL" id="PDKR01000001">
    <property type="protein sequence ID" value="PPI88823.1"/>
    <property type="molecule type" value="Genomic_DNA"/>
</dbReference>
<organism evidence="6 7">
    <name type="scientific">Candidatus Pantoea edessiphila</name>
    <dbReference type="NCBI Taxonomy" id="2044610"/>
    <lineage>
        <taxon>Bacteria</taxon>
        <taxon>Pseudomonadati</taxon>
        <taxon>Pseudomonadota</taxon>
        <taxon>Gammaproteobacteria</taxon>
        <taxon>Enterobacterales</taxon>
        <taxon>Erwiniaceae</taxon>
        <taxon>Pantoea</taxon>
    </lineage>
</organism>
<gene>
    <name evidence="6" type="ORF">CRV09_00735</name>
</gene>
<feature type="transmembrane region" description="Helical" evidence="4">
    <location>
        <begin position="76"/>
        <end position="96"/>
    </location>
</feature>
<evidence type="ECO:0000259" key="5">
    <source>
        <dbReference type="SMART" id="SM00014"/>
    </source>
</evidence>
<dbReference type="GO" id="GO:0005886">
    <property type="term" value="C:plasma membrane"/>
    <property type="evidence" value="ECO:0007669"/>
    <property type="project" value="TreeGrafter"/>
</dbReference>
<dbReference type="CDD" id="cd01610">
    <property type="entry name" value="PAP2_like"/>
    <property type="match status" value="1"/>
</dbReference>
<protein>
    <recommendedName>
        <fullName evidence="1">undecaprenyl-diphosphate phosphatase</fullName>
        <ecNumber evidence="1">3.6.1.27</ecNumber>
    </recommendedName>
    <alternativeName>
        <fullName evidence="2">Undecaprenyl pyrophosphate phosphatase</fullName>
    </alternativeName>
</protein>
<dbReference type="SUPFAM" id="SSF48317">
    <property type="entry name" value="Acid phosphatase/Vanadium-dependent haloperoxidase"/>
    <property type="match status" value="1"/>
</dbReference>
<dbReference type="Proteomes" id="UP000295937">
    <property type="component" value="Unassembled WGS sequence"/>
</dbReference>
<evidence type="ECO:0000256" key="1">
    <source>
        <dbReference type="ARBA" id="ARBA00012374"/>
    </source>
</evidence>
<evidence type="ECO:0000313" key="6">
    <source>
        <dbReference type="EMBL" id="PPI88823.1"/>
    </source>
</evidence>
<dbReference type="EC" id="3.6.1.27" evidence="1"/>
<dbReference type="InterPro" id="IPR000326">
    <property type="entry name" value="PAP2/HPO"/>
</dbReference>
<dbReference type="AlphaFoldDB" id="A0A2P5T2N8"/>
<dbReference type="PANTHER" id="PTHR14969">
    <property type="entry name" value="SPHINGOSINE-1-PHOSPHATE PHOSPHOHYDROLASE"/>
    <property type="match status" value="1"/>
</dbReference>
<dbReference type="RefSeq" id="WP_136132249.1">
    <property type="nucleotide sequence ID" value="NZ_PDKR01000001.1"/>
</dbReference>
<feature type="domain" description="Phosphatidic acid phosphatase type 2/haloperoxidase" evidence="5">
    <location>
        <begin position="79"/>
        <end position="227"/>
    </location>
</feature>
<keyword evidence="4" id="KW-1133">Transmembrane helix</keyword>
<dbReference type="Gene3D" id="1.20.144.10">
    <property type="entry name" value="Phosphatidic acid phosphatase type 2/haloperoxidase"/>
    <property type="match status" value="1"/>
</dbReference>
<dbReference type="InterPro" id="IPR036938">
    <property type="entry name" value="PAP2/HPO_sf"/>
</dbReference>
<comment type="caution">
    <text evidence="6">The sequence shown here is derived from an EMBL/GenBank/DDBJ whole genome shotgun (WGS) entry which is preliminary data.</text>
</comment>
<dbReference type="SMART" id="SM00014">
    <property type="entry name" value="acidPPc"/>
    <property type="match status" value="1"/>
</dbReference>
<evidence type="ECO:0000256" key="3">
    <source>
        <dbReference type="ARBA" id="ARBA00047594"/>
    </source>
</evidence>
<feature type="transmembrane region" description="Helical" evidence="4">
    <location>
        <begin position="186"/>
        <end position="206"/>
    </location>
</feature>
<dbReference type="GO" id="GO:0050380">
    <property type="term" value="F:undecaprenyl-diphosphatase activity"/>
    <property type="evidence" value="ECO:0007669"/>
    <property type="project" value="UniProtKB-EC"/>
</dbReference>
<keyword evidence="4" id="KW-0812">Transmembrane</keyword>
<dbReference type="OrthoDB" id="5586741at2"/>
<evidence type="ECO:0000256" key="4">
    <source>
        <dbReference type="SAM" id="Phobius"/>
    </source>
</evidence>
<feature type="transmembrane region" description="Helical" evidence="4">
    <location>
        <begin position="40"/>
        <end position="64"/>
    </location>
</feature>
<feature type="transmembrane region" description="Helical" evidence="4">
    <location>
        <begin position="7"/>
        <end position="28"/>
    </location>
</feature>
<evidence type="ECO:0000256" key="2">
    <source>
        <dbReference type="ARBA" id="ARBA00032707"/>
    </source>
</evidence>
<dbReference type="NCBIfam" id="NF007975">
    <property type="entry name" value="PRK10699.1"/>
    <property type="match status" value="1"/>
</dbReference>
<dbReference type="Pfam" id="PF01569">
    <property type="entry name" value="PAP2"/>
    <property type="match status" value="1"/>
</dbReference>
<proteinExistence type="predicted"/>
<feature type="transmembrane region" description="Helical" evidence="4">
    <location>
        <begin position="212"/>
        <end position="230"/>
    </location>
</feature>
<sequence length="240" mass="28739">MFKILRYTTLGIILLLIIPITFWLLGWHWYPCKSDVKLKWIFFVMQTVTSPWIVLTNIILNSLILRKLHYKLKTTIKLFFIINISIFAGQQIKNFIKETIKEPRPYIIWLENNYSLDRYKFYQLKKTERSIIVNNLTNNNKNLPIWLKKHWINETGFSLPSGHTIFATSWALLVIYLLWPYRCYKTILIVFIWACLIATSRLLFGMHWIQDLIIANVLAWILINLTILLIRFNKLIVIHK</sequence>
<comment type="catalytic activity">
    <reaction evidence="3">
        <text>di-trans,octa-cis-undecaprenyl diphosphate + H2O = di-trans,octa-cis-undecaprenyl phosphate + phosphate + H(+)</text>
        <dbReference type="Rhea" id="RHEA:28094"/>
        <dbReference type="ChEBI" id="CHEBI:15377"/>
        <dbReference type="ChEBI" id="CHEBI:15378"/>
        <dbReference type="ChEBI" id="CHEBI:43474"/>
        <dbReference type="ChEBI" id="CHEBI:58405"/>
        <dbReference type="ChEBI" id="CHEBI:60392"/>
        <dbReference type="EC" id="3.6.1.27"/>
    </reaction>
</comment>
<accession>A0A2P5T2N8</accession>
<keyword evidence="4" id="KW-0472">Membrane</keyword>
<evidence type="ECO:0000313" key="7">
    <source>
        <dbReference type="Proteomes" id="UP000295937"/>
    </source>
</evidence>
<dbReference type="PANTHER" id="PTHR14969:SF54">
    <property type="entry name" value="PHOSPHATIDYLGLYCEROPHOSPHATASE B"/>
    <property type="match status" value="1"/>
</dbReference>
<feature type="transmembrane region" description="Helical" evidence="4">
    <location>
        <begin position="157"/>
        <end position="179"/>
    </location>
</feature>